<dbReference type="SUPFAM" id="SSF53335">
    <property type="entry name" value="S-adenosyl-L-methionine-dependent methyltransferases"/>
    <property type="match status" value="1"/>
</dbReference>
<feature type="transmembrane region" description="Helical" evidence="1">
    <location>
        <begin position="7"/>
        <end position="29"/>
    </location>
</feature>
<keyword evidence="1" id="KW-1133">Transmembrane helix</keyword>
<feature type="domain" description="C-methyltransferase" evidence="2">
    <location>
        <begin position="274"/>
        <end position="381"/>
    </location>
</feature>
<name>A0ABU1JI31_9PROT</name>
<keyword evidence="1" id="KW-0472">Membrane</keyword>
<dbReference type="Gene3D" id="3.40.50.150">
    <property type="entry name" value="Vaccinia Virus protein VP39"/>
    <property type="match status" value="1"/>
</dbReference>
<keyword evidence="3" id="KW-0808">Transferase</keyword>
<organism evidence="3 4">
    <name type="scientific">Inquilinus ginsengisoli</name>
    <dbReference type="NCBI Taxonomy" id="363840"/>
    <lineage>
        <taxon>Bacteria</taxon>
        <taxon>Pseudomonadati</taxon>
        <taxon>Pseudomonadota</taxon>
        <taxon>Alphaproteobacteria</taxon>
        <taxon>Rhodospirillales</taxon>
        <taxon>Rhodospirillaceae</taxon>
        <taxon>Inquilinus</taxon>
    </lineage>
</organism>
<dbReference type="Gene3D" id="3.40.50.720">
    <property type="entry name" value="NAD(P)-binding Rossmann-like Domain"/>
    <property type="match status" value="1"/>
</dbReference>
<proteinExistence type="predicted"/>
<accession>A0ABU1JI31</accession>
<evidence type="ECO:0000259" key="2">
    <source>
        <dbReference type="Pfam" id="PF08484"/>
    </source>
</evidence>
<protein>
    <submittedName>
        <fullName evidence="3">SAM-dependent methyltransferase</fullName>
    </submittedName>
</protein>
<comment type="caution">
    <text evidence="3">The sequence shown here is derived from an EMBL/GenBank/DDBJ whole genome shotgun (WGS) entry which is preliminary data.</text>
</comment>
<keyword evidence="4" id="KW-1185">Reference proteome</keyword>
<sequence>MPSRSQLFCIVCGGADVVGLIQLISVPVICTQLWRSASEARKVARADIDLVGCRGCGHVFNAVFDPARITYEANYENSLMASPRYRQFTDAIIERLFAAYDLKGRTVVEIGCGRGEFLHILCQRGIRTGIGFEPSRPSETVSVDGAMMRFISSVFDPALAPHADAVCTRHVLEHLPRPVDLLRAIRKAYASCPAQVLFIEVPNGGFMLDQLGIWEFLYEELSYFTPSSLANMLRLAGLSIERIEPAFGGYLLIAEAICGPHDARHPASSPAVAENFHTFGARYTATVTAWREWMDLARRQGKRLALWGGGSKGITFLNLLDRNGQHVVQHVIDINPLKTGTFTAGTGHQIVPPAALKDSPPDAILLMNPEYETEVRRALRDLNIAVQLIPVSGYLPPPATA</sequence>
<keyword evidence="3" id="KW-0489">Methyltransferase</keyword>
<dbReference type="RefSeq" id="WP_309792189.1">
    <property type="nucleotide sequence ID" value="NZ_JAVDPW010000001.1"/>
</dbReference>
<dbReference type="Proteomes" id="UP001262410">
    <property type="component" value="Unassembled WGS sequence"/>
</dbReference>
<keyword evidence="1" id="KW-0812">Transmembrane</keyword>
<dbReference type="GO" id="GO:0032259">
    <property type="term" value="P:methylation"/>
    <property type="evidence" value="ECO:0007669"/>
    <property type="project" value="UniProtKB-KW"/>
</dbReference>
<dbReference type="Pfam" id="PF08484">
    <property type="entry name" value="Methyltransf_14"/>
    <property type="match status" value="1"/>
</dbReference>
<dbReference type="GO" id="GO:0008168">
    <property type="term" value="F:methyltransferase activity"/>
    <property type="evidence" value="ECO:0007669"/>
    <property type="project" value="UniProtKB-KW"/>
</dbReference>
<dbReference type="Pfam" id="PF13489">
    <property type="entry name" value="Methyltransf_23"/>
    <property type="match status" value="1"/>
</dbReference>
<evidence type="ECO:0000313" key="4">
    <source>
        <dbReference type="Proteomes" id="UP001262410"/>
    </source>
</evidence>
<evidence type="ECO:0000256" key="1">
    <source>
        <dbReference type="SAM" id="Phobius"/>
    </source>
</evidence>
<dbReference type="EMBL" id="JAVDPW010000001">
    <property type="protein sequence ID" value="MDR6288221.1"/>
    <property type="molecule type" value="Genomic_DNA"/>
</dbReference>
<gene>
    <name evidence="3" type="ORF">E9232_000720</name>
</gene>
<dbReference type="InterPro" id="IPR013691">
    <property type="entry name" value="MeTrfase_14"/>
</dbReference>
<reference evidence="3 4" key="1">
    <citation type="submission" date="2023-07" db="EMBL/GenBank/DDBJ databases">
        <title>Sorghum-associated microbial communities from plants grown in Nebraska, USA.</title>
        <authorList>
            <person name="Schachtman D."/>
        </authorList>
    </citation>
    <scope>NUCLEOTIDE SEQUENCE [LARGE SCALE GENOMIC DNA]</scope>
    <source>
        <strain evidence="3 4">584</strain>
    </source>
</reference>
<evidence type="ECO:0000313" key="3">
    <source>
        <dbReference type="EMBL" id="MDR6288221.1"/>
    </source>
</evidence>
<dbReference type="InterPro" id="IPR029063">
    <property type="entry name" value="SAM-dependent_MTases_sf"/>
</dbReference>